<dbReference type="InterPro" id="IPR036249">
    <property type="entry name" value="Thioredoxin-like_sf"/>
</dbReference>
<protein>
    <recommendedName>
        <fullName evidence="2">Thioredoxin-like fold domain-containing protein</fullName>
    </recommendedName>
</protein>
<name>A0AAV5GHT4_9BASI</name>
<organism evidence="3 4">
    <name type="scientific">Rhodotorula paludigena</name>
    <dbReference type="NCBI Taxonomy" id="86838"/>
    <lineage>
        <taxon>Eukaryota</taxon>
        <taxon>Fungi</taxon>
        <taxon>Dikarya</taxon>
        <taxon>Basidiomycota</taxon>
        <taxon>Pucciniomycotina</taxon>
        <taxon>Microbotryomycetes</taxon>
        <taxon>Sporidiobolales</taxon>
        <taxon>Sporidiobolaceae</taxon>
        <taxon>Rhodotorula</taxon>
    </lineage>
</organism>
<dbReference type="SUPFAM" id="SSF52833">
    <property type="entry name" value="Thioredoxin-like"/>
    <property type="match status" value="1"/>
</dbReference>
<keyword evidence="4" id="KW-1185">Reference proteome</keyword>
<accession>A0AAV5GHT4</accession>
<gene>
    <name evidence="3" type="ORF">Rhopal_003021-T1</name>
</gene>
<sequence>MADSLQPPQSPSAPAPTSPSPKSVSFDDTPLPAATAAAATTASGTAASSSATAPRPQPKRRRSSLKQGLTMPYVPPKALYSHPDPLLRRLRLRDGFGKDVDLEREFRDTKLVLFFFGATWRGSSREPFDLLTTFARKHPHQCKVVYVSVDQTEAAFEANTRQKPWLAMEWNDGSNMSPPDDVPEEEEVPPAGSTPTSAPLEPFLLAGDPDLEEEVHVQDPAGSLYLRPYSRVYLADKWTILGVPNLVAYHVPSRKVLTYHARWELLKDHKADATWAKWSRGEKVEMTIGGAAAPLFRWTKCTTDGDGILADFVHALRWSLGLAVVASAYAIAVRTGYMDDVVGDLSTKLTTNWLSSRQ</sequence>
<reference evidence="3 4" key="1">
    <citation type="submission" date="2021-12" db="EMBL/GenBank/DDBJ databases">
        <title>High titer production of polyol ester of fatty acids by Rhodotorula paludigena BS15 towards product separation-free biomass refinery.</title>
        <authorList>
            <person name="Mano J."/>
            <person name="Ono H."/>
            <person name="Tanaka T."/>
            <person name="Naito K."/>
            <person name="Sushida H."/>
            <person name="Ike M."/>
            <person name="Tokuyasu K."/>
            <person name="Kitaoka M."/>
        </authorList>
    </citation>
    <scope>NUCLEOTIDE SEQUENCE [LARGE SCALE GENOMIC DNA]</scope>
    <source>
        <strain evidence="3 4">BS15</strain>
    </source>
</reference>
<evidence type="ECO:0000256" key="1">
    <source>
        <dbReference type="SAM" id="MobiDB-lite"/>
    </source>
</evidence>
<evidence type="ECO:0000313" key="3">
    <source>
        <dbReference type="EMBL" id="GJN90024.1"/>
    </source>
</evidence>
<feature type="compositionally biased region" description="Low complexity" evidence="1">
    <location>
        <begin position="33"/>
        <end position="53"/>
    </location>
</feature>
<feature type="region of interest" description="Disordered" evidence="1">
    <location>
        <begin position="1"/>
        <end position="68"/>
    </location>
</feature>
<dbReference type="AlphaFoldDB" id="A0AAV5GHT4"/>
<dbReference type="Proteomes" id="UP001342314">
    <property type="component" value="Unassembled WGS sequence"/>
</dbReference>
<proteinExistence type="predicted"/>
<feature type="compositionally biased region" description="Pro residues" evidence="1">
    <location>
        <begin position="8"/>
        <end position="19"/>
    </location>
</feature>
<evidence type="ECO:0000313" key="4">
    <source>
        <dbReference type="Proteomes" id="UP001342314"/>
    </source>
</evidence>
<dbReference type="InterPro" id="IPR012336">
    <property type="entry name" value="Thioredoxin-like_fold"/>
</dbReference>
<feature type="domain" description="Thioredoxin-like fold" evidence="2">
    <location>
        <begin position="110"/>
        <end position="173"/>
    </location>
</feature>
<evidence type="ECO:0000259" key="2">
    <source>
        <dbReference type="Pfam" id="PF13905"/>
    </source>
</evidence>
<comment type="caution">
    <text evidence="3">The sequence shown here is derived from an EMBL/GenBank/DDBJ whole genome shotgun (WGS) entry which is preliminary data.</text>
</comment>
<dbReference type="Pfam" id="PF13905">
    <property type="entry name" value="Thioredoxin_8"/>
    <property type="match status" value="1"/>
</dbReference>
<feature type="region of interest" description="Disordered" evidence="1">
    <location>
        <begin position="169"/>
        <end position="200"/>
    </location>
</feature>
<dbReference type="Gene3D" id="3.40.30.10">
    <property type="entry name" value="Glutaredoxin"/>
    <property type="match status" value="1"/>
</dbReference>
<dbReference type="EMBL" id="BQKY01000006">
    <property type="protein sequence ID" value="GJN90024.1"/>
    <property type="molecule type" value="Genomic_DNA"/>
</dbReference>